<proteinExistence type="predicted"/>
<dbReference type="RefSeq" id="XP_033684790.1">
    <property type="nucleotide sequence ID" value="XM_033834866.1"/>
</dbReference>
<evidence type="ECO:0008006" key="3">
    <source>
        <dbReference type="Google" id="ProtNLM"/>
    </source>
</evidence>
<gene>
    <name evidence="1" type="ORF">BU26DRAFT_593141</name>
</gene>
<sequence>MCAETASPNENPKGLLSLFGELRNRIYDLCLSDPDVVILAPIKDTRHSGIFKKPQDRRQFFSLTQTCHQIRREFLPLYARHTETRIVIRNLNKYLKAFFPIRSPEIMRGYVARFIVLIDWDEVHELELLPLVRRQMIAPNFECSFGSRYEAKPSRGVWKPRSADLNKLFTRPTLQDPNYRNAMLKSYIDREFVRSIRVTKEKSAETGKNGALLKVVLGGKEVIGVEAEDTVEEEYRHWDFFVREVGLSDVSYYRAGVFFAKRR</sequence>
<dbReference type="AlphaFoldDB" id="A0A6A6IHC4"/>
<name>A0A6A6IHC4_9PLEO</name>
<dbReference type="GeneID" id="54588196"/>
<reference evidence="1" key="1">
    <citation type="journal article" date="2020" name="Stud. Mycol.">
        <title>101 Dothideomycetes genomes: a test case for predicting lifestyles and emergence of pathogens.</title>
        <authorList>
            <person name="Haridas S."/>
            <person name="Albert R."/>
            <person name="Binder M."/>
            <person name="Bloem J."/>
            <person name="Labutti K."/>
            <person name="Salamov A."/>
            <person name="Andreopoulos B."/>
            <person name="Baker S."/>
            <person name="Barry K."/>
            <person name="Bills G."/>
            <person name="Bluhm B."/>
            <person name="Cannon C."/>
            <person name="Castanera R."/>
            <person name="Culley D."/>
            <person name="Daum C."/>
            <person name="Ezra D."/>
            <person name="Gonzalez J."/>
            <person name="Henrissat B."/>
            <person name="Kuo A."/>
            <person name="Liang C."/>
            <person name="Lipzen A."/>
            <person name="Lutzoni F."/>
            <person name="Magnuson J."/>
            <person name="Mondo S."/>
            <person name="Nolan M."/>
            <person name="Ohm R."/>
            <person name="Pangilinan J."/>
            <person name="Park H.-J."/>
            <person name="Ramirez L."/>
            <person name="Alfaro M."/>
            <person name="Sun H."/>
            <person name="Tritt A."/>
            <person name="Yoshinaga Y."/>
            <person name="Zwiers L.-H."/>
            <person name="Turgeon B."/>
            <person name="Goodwin S."/>
            <person name="Spatafora J."/>
            <person name="Crous P."/>
            <person name="Grigoriev I."/>
        </authorList>
    </citation>
    <scope>NUCLEOTIDE SEQUENCE</scope>
    <source>
        <strain evidence="1">CBS 122368</strain>
    </source>
</reference>
<keyword evidence="2" id="KW-1185">Reference proteome</keyword>
<dbReference type="EMBL" id="ML987194">
    <property type="protein sequence ID" value="KAF2249786.1"/>
    <property type="molecule type" value="Genomic_DNA"/>
</dbReference>
<dbReference type="OrthoDB" id="3677049at2759"/>
<organism evidence="1 2">
    <name type="scientific">Trematosphaeria pertusa</name>
    <dbReference type="NCBI Taxonomy" id="390896"/>
    <lineage>
        <taxon>Eukaryota</taxon>
        <taxon>Fungi</taxon>
        <taxon>Dikarya</taxon>
        <taxon>Ascomycota</taxon>
        <taxon>Pezizomycotina</taxon>
        <taxon>Dothideomycetes</taxon>
        <taxon>Pleosporomycetidae</taxon>
        <taxon>Pleosporales</taxon>
        <taxon>Massarineae</taxon>
        <taxon>Trematosphaeriaceae</taxon>
        <taxon>Trematosphaeria</taxon>
    </lineage>
</organism>
<accession>A0A6A6IHC4</accession>
<protein>
    <recommendedName>
        <fullName evidence="3">F-box domain-containing protein</fullName>
    </recommendedName>
</protein>
<evidence type="ECO:0000313" key="2">
    <source>
        <dbReference type="Proteomes" id="UP000800094"/>
    </source>
</evidence>
<dbReference type="Proteomes" id="UP000800094">
    <property type="component" value="Unassembled WGS sequence"/>
</dbReference>
<evidence type="ECO:0000313" key="1">
    <source>
        <dbReference type="EMBL" id="KAF2249786.1"/>
    </source>
</evidence>